<dbReference type="Gene3D" id="3.20.20.120">
    <property type="entry name" value="Enolase-like C-terminal domain"/>
    <property type="match status" value="1"/>
</dbReference>
<dbReference type="InterPro" id="IPR034593">
    <property type="entry name" value="DgoD-like"/>
</dbReference>
<dbReference type="SUPFAM" id="SSF51604">
    <property type="entry name" value="Enolase C-terminal domain-like"/>
    <property type="match status" value="1"/>
</dbReference>
<proteinExistence type="predicted"/>
<protein>
    <submittedName>
        <fullName evidence="2">Enolase</fullName>
    </submittedName>
</protein>
<sequence>MSQSRIASVETHLLWVPTRQATRREMERALIHAWSEIEVTIVELESGVIGTGETIQNYTWGRSVDHQAVVGGNPFELMWQDRLGAGLQMALLDAAGKEAGVPVSRLLGEPCRTHCPVSHWGHDMPPDLYRQEALWAIEHGYTSMKIKTRPWFDVVETLDLISDATPDTFEIDTDWNDFLLSAPRAIPVLKHLEDRFPKMALVEGPIPAADSSGNKAIRDAITCPVAHHYSDELALRIDHGGCDGYVMAGGVSAVMRGGHTAAAYGQPFFLQMVGTGLTAALAAHIGSVLSHAQWPAITCTGIYEHDLLTDSLEVRHGLVTVPDGPGLGVDLDREALSRFKARGDEIDLPPRIVTYRQPDGLTVHFANNSHNSSAVWAFFRRGTLPVLMPGVTTTMVDVGDDPELVELHRRVSAAGYLIKSG</sequence>
<dbReference type="InterPro" id="IPR029065">
    <property type="entry name" value="Enolase_C-like"/>
</dbReference>
<dbReference type="Pfam" id="PF13378">
    <property type="entry name" value="MR_MLE_C"/>
    <property type="match status" value="1"/>
</dbReference>
<comment type="caution">
    <text evidence="2">The sequence shown here is derived from an EMBL/GenBank/DDBJ whole genome shotgun (WGS) entry which is preliminary data.</text>
</comment>
<reference evidence="2" key="1">
    <citation type="submission" date="2019-09" db="EMBL/GenBank/DDBJ databases">
        <title>Characterisation of the sponge microbiome using genome-centric metagenomics.</title>
        <authorList>
            <person name="Engelberts J.P."/>
            <person name="Robbins S.J."/>
            <person name="De Goeij J.M."/>
            <person name="Aranda M."/>
            <person name="Bell S.C."/>
            <person name="Webster N.S."/>
        </authorList>
    </citation>
    <scope>NUCLEOTIDE SEQUENCE</scope>
    <source>
        <strain evidence="2">SB0662_bin_9</strain>
    </source>
</reference>
<evidence type="ECO:0000313" key="2">
    <source>
        <dbReference type="EMBL" id="MYD89109.1"/>
    </source>
</evidence>
<gene>
    <name evidence="2" type="ORF">F4Y08_02050</name>
</gene>
<name>A0A6B1DN06_9CHLR</name>
<organism evidence="2">
    <name type="scientific">Caldilineaceae bacterium SB0662_bin_9</name>
    <dbReference type="NCBI Taxonomy" id="2605258"/>
    <lineage>
        <taxon>Bacteria</taxon>
        <taxon>Bacillati</taxon>
        <taxon>Chloroflexota</taxon>
        <taxon>Caldilineae</taxon>
        <taxon>Caldilineales</taxon>
        <taxon>Caldilineaceae</taxon>
    </lineage>
</organism>
<dbReference type="SUPFAM" id="SSF54826">
    <property type="entry name" value="Enolase N-terminal domain-like"/>
    <property type="match status" value="1"/>
</dbReference>
<dbReference type="InterPro" id="IPR036849">
    <property type="entry name" value="Enolase-like_C_sf"/>
</dbReference>
<feature type="domain" description="Enolase C-terminal" evidence="1">
    <location>
        <begin position="132"/>
        <end position="335"/>
    </location>
</feature>
<evidence type="ECO:0000259" key="1">
    <source>
        <dbReference type="Pfam" id="PF13378"/>
    </source>
</evidence>
<dbReference type="EMBL" id="VXPY01000013">
    <property type="protein sequence ID" value="MYD89109.1"/>
    <property type="molecule type" value="Genomic_DNA"/>
</dbReference>
<dbReference type="PANTHER" id="PTHR48080">
    <property type="entry name" value="D-GALACTONATE DEHYDRATASE-RELATED"/>
    <property type="match status" value="1"/>
</dbReference>
<dbReference type="InterPro" id="IPR029017">
    <property type="entry name" value="Enolase-like_N"/>
</dbReference>
<accession>A0A6B1DN06</accession>
<dbReference type="Gene3D" id="3.30.390.10">
    <property type="entry name" value="Enolase-like, N-terminal domain"/>
    <property type="match status" value="1"/>
</dbReference>
<dbReference type="AlphaFoldDB" id="A0A6B1DN06"/>